<evidence type="ECO:0000313" key="1">
    <source>
        <dbReference type="EMBL" id="MBK1714022.1"/>
    </source>
</evidence>
<dbReference type="EMBL" id="NRRU01000053">
    <property type="protein sequence ID" value="MBK1714022.1"/>
    <property type="molecule type" value="Genomic_DNA"/>
</dbReference>
<comment type="caution">
    <text evidence="1">The sequence shown here is derived from an EMBL/GenBank/DDBJ whole genome shotgun (WGS) entry which is preliminary data.</text>
</comment>
<reference evidence="1" key="1">
    <citation type="submission" date="2017-08" db="EMBL/GenBank/DDBJ databases">
        <authorList>
            <person name="Imhoff J.F."/>
            <person name="Rahn T."/>
            <person name="Kuenzel S."/>
            <person name="Neulinger S.C."/>
        </authorList>
    </citation>
    <scope>NUCLEOTIDE SEQUENCE</scope>
    <source>
        <strain evidence="1">IM 151</strain>
    </source>
</reference>
<protein>
    <submittedName>
        <fullName evidence="1">Uncharacterized protein</fullName>
    </submittedName>
</protein>
<keyword evidence="2" id="KW-1185">Reference proteome</keyword>
<gene>
    <name evidence="1" type="ORF">CKO43_14690</name>
</gene>
<dbReference type="Proteomes" id="UP001041814">
    <property type="component" value="Unassembled WGS sequence"/>
</dbReference>
<organism evidence="1 2">
    <name type="scientific">Rubrivivax gelatinosus</name>
    <name type="common">Rhodocyclus gelatinosus</name>
    <name type="synonym">Rhodopseudomonas gelatinosa</name>
    <dbReference type="NCBI Taxonomy" id="28068"/>
    <lineage>
        <taxon>Bacteria</taxon>
        <taxon>Pseudomonadati</taxon>
        <taxon>Pseudomonadota</taxon>
        <taxon>Betaproteobacteria</taxon>
        <taxon>Burkholderiales</taxon>
        <taxon>Sphaerotilaceae</taxon>
        <taxon>Rubrivivax</taxon>
    </lineage>
</organism>
<accession>A0ABS1DVG8</accession>
<dbReference type="RefSeq" id="WP_200226807.1">
    <property type="nucleotide sequence ID" value="NZ_NRRT01000006.1"/>
</dbReference>
<sequence length="124" mass="14044">MSCHSHSHASVRQCWQRQAMHVRLALDPDEPRLVCSYLRHGEHLAQARPEAAWSVHEQMLKLLLDTAEDALLPSAWRLTCLDATGRPLARLGMLVDDDEQAARLQALTLRLARFSWRISGPASR</sequence>
<reference evidence="1" key="2">
    <citation type="journal article" date="2020" name="Microorganisms">
        <title>Osmotic Adaptation and Compatible Solute Biosynthesis of Phototrophic Bacteria as Revealed from Genome Analyses.</title>
        <authorList>
            <person name="Imhoff J.F."/>
            <person name="Rahn T."/>
            <person name="Kunzel S."/>
            <person name="Keller A."/>
            <person name="Neulinger S.C."/>
        </authorList>
    </citation>
    <scope>NUCLEOTIDE SEQUENCE</scope>
    <source>
        <strain evidence="1">IM 151</strain>
    </source>
</reference>
<proteinExistence type="predicted"/>
<name>A0ABS1DVG8_RUBGE</name>
<evidence type="ECO:0000313" key="2">
    <source>
        <dbReference type="Proteomes" id="UP001041814"/>
    </source>
</evidence>